<dbReference type="InterPro" id="IPR017946">
    <property type="entry name" value="PLC-like_Pdiesterase_TIM-brl"/>
</dbReference>
<dbReference type="CDD" id="cd08585">
    <property type="entry name" value="GDPD_like_3"/>
    <property type="match status" value="1"/>
</dbReference>
<dbReference type="RefSeq" id="WP_154477993.1">
    <property type="nucleotide sequence ID" value="NZ_VULY01000018.1"/>
</dbReference>
<dbReference type="Gene3D" id="3.20.20.190">
    <property type="entry name" value="Phosphatidylinositol (PI) phosphodiesterase"/>
    <property type="match status" value="1"/>
</dbReference>
<dbReference type="GO" id="GO:0006629">
    <property type="term" value="P:lipid metabolic process"/>
    <property type="evidence" value="ECO:0007669"/>
    <property type="project" value="InterPro"/>
</dbReference>
<dbReference type="AlphaFoldDB" id="A0A6N7UT15"/>
<sequence>MKYLILFCCIGIVYLFFLLPRLTTRKVMKRFSGTLFAHRGYHCAEKGVPENSLPAFQAAIDRGYGIELDVHLTGDGKLIVFHDDTLDRICGVSGMPETMTWAELSRLSLSGTSYRIPLLSDVLALVDARVPLLIELKIPTSSLAICRACLPLLEAYPGDFFVQSFHTMGLLWFRFHAPHILRGQLSCRLNSPHDRESCILRFLVRHLLCNLLGRPDFVSYKMTHLPSVSVTLLRKLFGLPIAVWTLRTSQALSYGRRHFDMQIFEVPAAEYPSPPEASSRS</sequence>
<dbReference type="Pfam" id="PF03009">
    <property type="entry name" value="GDPD"/>
    <property type="match status" value="1"/>
</dbReference>
<evidence type="ECO:0000313" key="3">
    <source>
        <dbReference type="Proteomes" id="UP000434409"/>
    </source>
</evidence>
<dbReference type="InterPro" id="IPR030395">
    <property type="entry name" value="GP_PDE_dom"/>
</dbReference>
<dbReference type="SUPFAM" id="SSF51695">
    <property type="entry name" value="PLC-like phosphodiesterases"/>
    <property type="match status" value="1"/>
</dbReference>
<evidence type="ECO:0000313" key="2">
    <source>
        <dbReference type="EMBL" id="MSR94371.1"/>
    </source>
</evidence>
<dbReference type="Proteomes" id="UP000434409">
    <property type="component" value="Unassembled WGS sequence"/>
</dbReference>
<proteinExistence type="predicted"/>
<gene>
    <name evidence="2" type="ORF">FYJ34_08920</name>
</gene>
<protein>
    <submittedName>
        <fullName evidence="2">Glycerophosphodiester phosphodiesterase</fullName>
    </submittedName>
</protein>
<dbReference type="PANTHER" id="PTHR46211:SF1">
    <property type="entry name" value="GLYCEROPHOSPHODIESTER PHOSPHODIESTERASE, CYTOPLASMIC"/>
    <property type="match status" value="1"/>
</dbReference>
<dbReference type="PROSITE" id="PS51704">
    <property type="entry name" value="GP_PDE"/>
    <property type="match status" value="1"/>
</dbReference>
<evidence type="ECO:0000259" key="1">
    <source>
        <dbReference type="PROSITE" id="PS51704"/>
    </source>
</evidence>
<name>A0A6N7UT15_9FIRM</name>
<dbReference type="GO" id="GO:0008081">
    <property type="term" value="F:phosphoric diester hydrolase activity"/>
    <property type="evidence" value="ECO:0007669"/>
    <property type="project" value="InterPro"/>
</dbReference>
<keyword evidence="3" id="KW-1185">Reference proteome</keyword>
<dbReference type="EMBL" id="VULY01000018">
    <property type="protein sequence ID" value="MSR94371.1"/>
    <property type="molecule type" value="Genomic_DNA"/>
</dbReference>
<feature type="domain" description="GP-PDE" evidence="1">
    <location>
        <begin position="33"/>
        <end position="281"/>
    </location>
</feature>
<accession>A0A6N7UT15</accession>
<dbReference type="PANTHER" id="PTHR46211">
    <property type="entry name" value="GLYCEROPHOSPHORYL DIESTER PHOSPHODIESTERASE"/>
    <property type="match status" value="1"/>
</dbReference>
<reference evidence="2 3" key="1">
    <citation type="submission" date="2019-08" db="EMBL/GenBank/DDBJ databases">
        <title>In-depth cultivation of the pig gut microbiome towards novel bacterial diversity and tailored functional studies.</title>
        <authorList>
            <person name="Wylensek D."/>
            <person name="Hitch T.C.A."/>
            <person name="Clavel T."/>
        </authorList>
    </citation>
    <scope>NUCLEOTIDE SEQUENCE [LARGE SCALE GENOMIC DNA]</scope>
    <source>
        <strain evidence="2 3">68-1-5</strain>
    </source>
</reference>
<comment type="caution">
    <text evidence="2">The sequence shown here is derived from an EMBL/GenBank/DDBJ whole genome shotgun (WGS) entry which is preliminary data.</text>
</comment>
<organism evidence="2 3">
    <name type="scientific">Suipraeoptans intestinalis</name>
    <dbReference type="NCBI Taxonomy" id="2606628"/>
    <lineage>
        <taxon>Bacteria</taxon>
        <taxon>Bacillati</taxon>
        <taxon>Bacillota</taxon>
        <taxon>Clostridia</taxon>
        <taxon>Lachnospirales</taxon>
        <taxon>Lachnospiraceae</taxon>
        <taxon>Suipraeoptans</taxon>
    </lineage>
</organism>